<evidence type="ECO:0000313" key="4">
    <source>
        <dbReference type="EMBL" id="KAK2087576.1"/>
    </source>
</evidence>
<dbReference type="InterPro" id="IPR001128">
    <property type="entry name" value="Cyt_P450"/>
</dbReference>
<evidence type="ECO:0000256" key="1">
    <source>
        <dbReference type="ARBA" id="ARBA00010617"/>
    </source>
</evidence>
<feature type="region of interest" description="Disordered" evidence="2">
    <location>
        <begin position="272"/>
        <end position="313"/>
    </location>
</feature>
<sequence>MAAFPIPACAHHGRSRLISCLFVTWSCVQGSQPLPSIANRAECLLAQEFVLLKSLHKHKVEKHCLLEGRPAYHFNILKPYVVIFNKSVNIMHVASLQLWVQLEPQGRGTTGDKWQRLASEGSTRLDMFEHISLMTLDSLQKCPSEYIAAILELGAFVEKRNQQILLHSDFLYYLTPDGQRFRRACRLVHDFTDAVIQEWCRTLPTQGTDDFFKDKAKSKTLDFIDVLLLSKDEDGKELSDEDIRAEADTFMFGGEGLSVGLQWGQGTLRPRDVAMTPRPVVSPGSYTTFQGTQNTRNAASKKPESFRRTDNRK</sequence>
<comment type="caution">
    <text evidence="4">The sequence shown here is derived from an EMBL/GenBank/DDBJ whole genome shotgun (WGS) entry which is preliminary data.</text>
</comment>
<feature type="chain" id="PRO_5046027490" evidence="3">
    <location>
        <begin position="31"/>
        <end position="313"/>
    </location>
</feature>
<dbReference type="SUPFAM" id="SSF48264">
    <property type="entry name" value="Cytochrome P450"/>
    <property type="match status" value="1"/>
</dbReference>
<dbReference type="EMBL" id="JASSZA010000019">
    <property type="protein sequence ID" value="KAK2087576.1"/>
    <property type="molecule type" value="Genomic_DNA"/>
</dbReference>
<dbReference type="PANTHER" id="PTHR24291">
    <property type="entry name" value="CYTOCHROME P450 FAMILY 4"/>
    <property type="match status" value="1"/>
</dbReference>
<keyword evidence="3" id="KW-0732">Signal</keyword>
<name>A0ABQ9TSG4_SAGOE</name>
<dbReference type="Proteomes" id="UP001266305">
    <property type="component" value="Unassembled WGS sequence"/>
</dbReference>
<reference evidence="4 5" key="1">
    <citation type="submission" date="2023-05" db="EMBL/GenBank/DDBJ databases">
        <title>B98-5 Cell Line De Novo Hybrid Assembly: An Optical Mapping Approach.</title>
        <authorList>
            <person name="Kananen K."/>
            <person name="Auerbach J.A."/>
            <person name="Kautto E."/>
            <person name="Blachly J.S."/>
        </authorList>
    </citation>
    <scope>NUCLEOTIDE SEQUENCE [LARGE SCALE GENOMIC DNA]</scope>
    <source>
        <strain evidence="4">B95-8</strain>
        <tissue evidence="4">Cell line</tissue>
    </source>
</reference>
<dbReference type="Gene3D" id="1.10.630.10">
    <property type="entry name" value="Cytochrome P450"/>
    <property type="match status" value="1"/>
</dbReference>
<keyword evidence="5" id="KW-1185">Reference proteome</keyword>
<feature type="compositionally biased region" description="Polar residues" evidence="2">
    <location>
        <begin position="284"/>
        <end position="298"/>
    </location>
</feature>
<dbReference type="InterPro" id="IPR050196">
    <property type="entry name" value="Cytochrome_P450_Monoox"/>
</dbReference>
<feature type="signal peptide" evidence="3">
    <location>
        <begin position="1"/>
        <end position="30"/>
    </location>
</feature>
<dbReference type="InterPro" id="IPR036396">
    <property type="entry name" value="Cyt_P450_sf"/>
</dbReference>
<proteinExistence type="inferred from homology"/>
<feature type="compositionally biased region" description="Basic and acidic residues" evidence="2">
    <location>
        <begin position="301"/>
        <end position="313"/>
    </location>
</feature>
<comment type="similarity">
    <text evidence="1">Belongs to the cytochrome P450 family.</text>
</comment>
<gene>
    <name evidence="4" type="ORF">P7K49_033483</name>
</gene>
<protein>
    <submittedName>
        <fullName evidence="4">Uncharacterized protein</fullName>
    </submittedName>
</protein>
<dbReference type="PANTHER" id="PTHR24291:SF198">
    <property type="entry name" value="CYTOCHROME P450 4F3"/>
    <property type="match status" value="1"/>
</dbReference>
<evidence type="ECO:0000256" key="2">
    <source>
        <dbReference type="SAM" id="MobiDB-lite"/>
    </source>
</evidence>
<dbReference type="Pfam" id="PF00067">
    <property type="entry name" value="p450"/>
    <property type="match status" value="1"/>
</dbReference>
<evidence type="ECO:0000313" key="5">
    <source>
        <dbReference type="Proteomes" id="UP001266305"/>
    </source>
</evidence>
<accession>A0ABQ9TSG4</accession>
<organism evidence="4 5">
    <name type="scientific">Saguinus oedipus</name>
    <name type="common">Cotton-top tamarin</name>
    <name type="synonym">Oedipomidas oedipus</name>
    <dbReference type="NCBI Taxonomy" id="9490"/>
    <lineage>
        <taxon>Eukaryota</taxon>
        <taxon>Metazoa</taxon>
        <taxon>Chordata</taxon>
        <taxon>Craniata</taxon>
        <taxon>Vertebrata</taxon>
        <taxon>Euteleostomi</taxon>
        <taxon>Mammalia</taxon>
        <taxon>Eutheria</taxon>
        <taxon>Euarchontoglires</taxon>
        <taxon>Primates</taxon>
        <taxon>Haplorrhini</taxon>
        <taxon>Platyrrhini</taxon>
        <taxon>Cebidae</taxon>
        <taxon>Callitrichinae</taxon>
        <taxon>Saguinus</taxon>
    </lineage>
</organism>
<evidence type="ECO:0000256" key="3">
    <source>
        <dbReference type="SAM" id="SignalP"/>
    </source>
</evidence>